<dbReference type="FunFam" id="1.10.10.10:FF:000001">
    <property type="entry name" value="LysR family transcriptional regulator"/>
    <property type="match status" value="1"/>
</dbReference>
<dbReference type="PATRIC" id="fig|857265.3.peg.2725"/>
<dbReference type="Proteomes" id="UP000037939">
    <property type="component" value="Unassembled WGS sequence"/>
</dbReference>
<dbReference type="AlphaFoldDB" id="A0A0N0XJA9"/>
<dbReference type="SUPFAM" id="SSF46785">
    <property type="entry name" value="Winged helix' DNA-binding domain"/>
    <property type="match status" value="1"/>
</dbReference>
<dbReference type="Pfam" id="PF00126">
    <property type="entry name" value="HTH_1"/>
    <property type="match status" value="1"/>
</dbReference>
<evidence type="ECO:0000313" key="7">
    <source>
        <dbReference type="Proteomes" id="UP000037939"/>
    </source>
</evidence>
<dbReference type="CDD" id="cd08414">
    <property type="entry name" value="PBP2_LTTR_aromatics_like"/>
    <property type="match status" value="1"/>
</dbReference>
<proteinExistence type="inferred from homology"/>
<comment type="caution">
    <text evidence="6">The sequence shown here is derived from an EMBL/GenBank/DDBJ whole genome shotgun (WGS) entry which is preliminary data.</text>
</comment>
<dbReference type="PANTHER" id="PTHR30346">
    <property type="entry name" value="TRANSCRIPTIONAL DUAL REGULATOR HCAR-RELATED"/>
    <property type="match status" value="1"/>
</dbReference>
<dbReference type="PANTHER" id="PTHR30346:SF17">
    <property type="entry name" value="LYSR FAMILY TRANSCRIPTIONAL REGULATOR"/>
    <property type="match status" value="1"/>
</dbReference>
<dbReference type="InterPro" id="IPR005119">
    <property type="entry name" value="LysR_subst-bd"/>
</dbReference>
<keyword evidence="7" id="KW-1185">Reference proteome</keyword>
<keyword evidence="4" id="KW-0804">Transcription</keyword>
<evidence type="ECO:0000256" key="4">
    <source>
        <dbReference type="ARBA" id="ARBA00023163"/>
    </source>
</evidence>
<dbReference type="InterPro" id="IPR000847">
    <property type="entry name" value="LysR_HTH_N"/>
</dbReference>
<feature type="domain" description="HTH lysR-type" evidence="5">
    <location>
        <begin position="2"/>
        <end position="59"/>
    </location>
</feature>
<evidence type="ECO:0000259" key="5">
    <source>
        <dbReference type="PROSITE" id="PS50931"/>
    </source>
</evidence>
<dbReference type="Pfam" id="PF03466">
    <property type="entry name" value="LysR_substrate"/>
    <property type="match status" value="1"/>
</dbReference>
<dbReference type="GO" id="GO:0032993">
    <property type="term" value="C:protein-DNA complex"/>
    <property type="evidence" value="ECO:0007669"/>
    <property type="project" value="TreeGrafter"/>
</dbReference>
<evidence type="ECO:0000313" key="6">
    <source>
        <dbReference type="EMBL" id="KPC52025.1"/>
    </source>
</evidence>
<dbReference type="PRINTS" id="PR00039">
    <property type="entry name" value="HTHLYSR"/>
</dbReference>
<dbReference type="Gene3D" id="1.10.10.10">
    <property type="entry name" value="Winged helix-like DNA-binding domain superfamily/Winged helix DNA-binding domain"/>
    <property type="match status" value="1"/>
</dbReference>
<protein>
    <submittedName>
        <fullName evidence="6">Hca operon transcriptional activator</fullName>
    </submittedName>
</protein>
<comment type="similarity">
    <text evidence="1">Belongs to the LysR transcriptional regulatory family.</text>
</comment>
<dbReference type="STRING" id="857265.WG78_13235"/>
<evidence type="ECO:0000256" key="2">
    <source>
        <dbReference type="ARBA" id="ARBA00023015"/>
    </source>
</evidence>
<dbReference type="GO" id="GO:0003700">
    <property type="term" value="F:DNA-binding transcription factor activity"/>
    <property type="evidence" value="ECO:0007669"/>
    <property type="project" value="InterPro"/>
</dbReference>
<dbReference type="RefSeq" id="WP_053938298.1">
    <property type="nucleotide sequence ID" value="NZ_LAQT01000010.1"/>
</dbReference>
<accession>A0A0N0XJA9</accession>
<organism evidence="6 7">
    <name type="scientific">Amantichitinum ursilacus</name>
    <dbReference type="NCBI Taxonomy" id="857265"/>
    <lineage>
        <taxon>Bacteria</taxon>
        <taxon>Pseudomonadati</taxon>
        <taxon>Pseudomonadota</taxon>
        <taxon>Betaproteobacteria</taxon>
        <taxon>Neisseriales</taxon>
        <taxon>Chitinibacteraceae</taxon>
        <taxon>Amantichitinum</taxon>
    </lineage>
</organism>
<dbReference type="EMBL" id="LAQT01000010">
    <property type="protein sequence ID" value="KPC52025.1"/>
    <property type="molecule type" value="Genomic_DNA"/>
</dbReference>
<keyword evidence="2" id="KW-0805">Transcription regulation</keyword>
<dbReference type="OrthoDB" id="5297026at2"/>
<sequence>MLETRQLHYFVALADTLHFGRAAEQLHITQPPLSRQIAALEQQLGVTLLARNSRSVTLTAAGRRLHAEARQILAALAQAERVTRSTAQGELGEVRLSFTMAAAWNVLPALLKTWQHGAPGITVTLREVTPDVLADALARGETDLAITFPWKQPSLLHYQPLFAEPLCAVLPAAHRLAQHTTLDVALLAQEPFITFPRDVAPALHDAVFGCCMEHGFAPAIQLETRLQQTIVNLVAEGLGVALVPASMRKMQLAGAVFIDLARSPQVEQGLSWSAHNDNPCLPLLLALTPAPS</sequence>
<dbReference type="InterPro" id="IPR036388">
    <property type="entry name" value="WH-like_DNA-bd_sf"/>
</dbReference>
<dbReference type="SUPFAM" id="SSF53850">
    <property type="entry name" value="Periplasmic binding protein-like II"/>
    <property type="match status" value="1"/>
</dbReference>
<name>A0A0N0XJA9_9NEIS</name>
<dbReference type="Gene3D" id="3.40.190.10">
    <property type="entry name" value="Periplasmic binding protein-like II"/>
    <property type="match status" value="2"/>
</dbReference>
<keyword evidence="3" id="KW-0238">DNA-binding</keyword>
<dbReference type="InterPro" id="IPR036390">
    <property type="entry name" value="WH_DNA-bd_sf"/>
</dbReference>
<evidence type="ECO:0000256" key="1">
    <source>
        <dbReference type="ARBA" id="ARBA00009437"/>
    </source>
</evidence>
<gene>
    <name evidence="6" type="primary">hcaR_4</name>
    <name evidence="6" type="ORF">WG78_13235</name>
</gene>
<reference evidence="6 7" key="1">
    <citation type="submission" date="2015-07" db="EMBL/GenBank/DDBJ databases">
        <title>Draft genome sequence of the Amantichitinum ursilacus IGB-41, a new chitin-degrading bacterium.</title>
        <authorList>
            <person name="Kirstahler P."/>
            <person name="Guenther M."/>
            <person name="Grumaz C."/>
            <person name="Rupp S."/>
            <person name="Zibek S."/>
            <person name="Sohn K."/>
        </authorList>
    </citation>
    <scope>NUCLEOTIDE SEQUENCE [LARGE SCALE GENOMIC DNA]</scope>
    <source>
        <strain evidence="6 7">IGB-41</strain>
    </source>
</reference>
<evidence type="ECO:0000256" key="3">
    <source>
        <dbReference type="ARBA" id="ARBA00023125"/>
    </source>
</evidence>
<dbReference type="PROSITE" id="PS50931">
    <property type="entry name" value="HTH_LYSR"/>
    <property type="match status" value="1"/>
</dbReference>
<dbReference type="GO" id="GO:0003677">
    <property type="term" value="F:DNA binding"/>
    <property type="evidence" value="ECO:0007669"/>
    <property type="project" value="UniProtKB-KW"/>
</dbReference>